<dbReference type="Pfam" id="PF11951">
    <property type="entry name" value="Fungal_trans_2"/>
    <property type="match status" value="1"/>
</dbReference>
<dbReference type="PANTHER" id="PTHR37534">
    <property type="entry name" value="TRANSCRIPTIONAL ACTIVATOR PROTEIN UGA3"/>
    <property type="match status" value="1"/>
</dbReference>
<dbReference type="GeneID" id="70180152"/>
<keyword evidence="2" id="KW-0539">Nucleus</keyword>
<proteinExistence type="predicted"/>
<comment type="subcellular location">
    <subcellularLocation>
        <location evidence="1">Nucleus</location>
    </subcellularLocation>
</comment>
<accession>A0A9P8XXR2</accession>
<dbReference type="OrthoDB" id="3477330at2759"/>
<evidence type="ECO:0000313" key="4">
    <source>
        <dbReference type="EMBL" id="KAH7024766.1"/>
    </source>
</evidence>
<evidence type="ECO:0000256" key="1">
    <source>
        <dbReference type="ARBA" id="ARBA00004123"/>
    </source>
</evidence>
<evidence type="ECO:0000256" key="3">
    <source>
        <dbReference type="SAM" id="MobiDB-lite"/>
    </source>
</evidence>
<dbReference type="GO" id="GO:0005634">
    <property type="term" value="C:nucleus"/>
    <property type="evidence" value="ECO:0007669"/>
    <property type="project" value="UniProtKB-SubCell"/>
</dbReference>
<dbReference type="Proteomes" id="UP000756346">
    <property type="component" value="Unassembled WGS sequence"/>
</dbReference>
<organism evidence="4 5">
    <name type="scientific">Microdochium trichocladiopsis</name>
    <dbReference type="NCBI Taxonomy" id="1682393"/>
    <lineage>
        <taxon>Eukaryota</taxon>
        <taxon>Fungi</taxon>
        <taxon>Dikarya</taxon>
        <taxon>Ascomycota</taxon>
        <taxon>Pezizomycotina</taxon>
        <taxon>Sordariomycetes</taxon>
        <taxon>Xylariomycetidae</taxon>
        <taxon>Xylariales</taxon>
        <taxon>Microdochiaceae</taxon>
        <taxon>Microdochium</taxon>
    </lineage>
</organism>
<protein>
    <submittedName>
        <fullName evidence="4">Fungal-specific transcription factor domain-containing protein</fullName>
    </submittedName>
</protein>
<dbReference type="RefSeq" id="XP_046008314.1">
    <property type="nucleotide sequence ID" value="XM_046150606.1"/>
</dbReference>
<sequence length="443" mass="48554">MPTSAPSQNPYLRLYLPMALEEPSTAAKKCLLQGILAVAAYNKAELSTSDRRTYLRQAAEFKNQAAEMLRDIVLGGNDSRPSTAAGASVALGDDTDKQALLAAALTMTTVEVFSGEDQGKGYESLLLGKRIIRLTGGLGWWLQDGPRMTLLQIFRCLEIVAHTSGWLCVSRSSMLSEEDVSDATSTSSSSDSTAEMESLAMAPSPTHQYTLDVSFGVAMKTLRCLNQIIELSSLKSNGSAGEWRDTESAQKVERLEEELFDSLDDPDAFSGHQEAPGGSSAIQEGISSYISEEIKENHVWAFHYATAIFFRRAMCDGRASDTVNPRSTDRPTGQELVSKALEHLENVDALSSDIAVANTLWPGFVAAVEAVDMDLRHRALIWFARARRHGIGNIAKAKALVMEVWRRVDRSGHSDPSSGRRGELGHVDWRDVMREKGMYIMLT</sequence>
<feature type="region of interest" description="Disordered" evidence="3">
    <location>
        <begin position="178"/>
        <end position="201"/>
    </location>
</feature>
<reference evidence="4" key="1">
    <citation type="journal article" date="2021" name="Nat. Commun.">
        <title>Genetic determinants of endophytism in the Arabidopsis root mycobiome.</title>
        <authorList>
            <person name="Mesny F."/>
            <person name="Miyauchi S."/>
            <person name="Thiergart T."/>
            <person name="Pickel B."/>
            <person name="Atanasova L."/>
            <person name="Karlsson M."/>
            <person name="Huettel B."/>
            <person name="Barry K.W."/>
            <person name="Haridas S."/>
            <person name="Chen C."/>
            <person name="Bauer D."/>
            <person name="Andreopoulos W."/>
            <person name="Pangilinan J."/>
            <person name="LaButti K."/>
            <person name="Riley R."/>
            <person name="Lipzen A."/>
            <person name="Clum A."/>
            <person name="Drula E."/>
            <person name="Henrissat B."/>
            <person name="Kohler A."/>
            <person name="Grigoriev I.V."/>
            <person name="Martin F.M."/>
            <person name="Hacquard S."/>
        </authorList>
    </citation>
    <scope>NUCLEOTIDE SEQUENCE</scope>
    <source>
        <strain evidence="4">MPI-CAGE-CH-0230</strain>
    </source>
</reference>
<comment type="caution">
    <text evidence="4">The sequence shown here is derived from an EMBL/GenBank/DDBJ whole genome shotgun (WGS) entry which is preliminary data.</text>
</comment>
<dbReference type="EMBL" id="JAGTJQ010000009">
    <property type="protein sequence ID" value="KAH7024766.1"/>
    <property type="molecule type" value="Genomic_DNA"/>
</dbReference>
<dbReference type="AlphaFoldDB" id="A0A9P8XXR2"/>
<feature type="compositionally biased region" description="Low complexity" evidence="3">
    <location>
        <begin position="182"/>
        <end position="198"/>
    </location>
</feature>
<dbReference type="PANTHER" id="PTHR37534:SF46">
    <property type="entry name" value="ZN(II)2CYS6 TRANSCRIPTION FACTOR (EUROFUNG)"/>
    <property type="match status" value="1"/>
</dbReference>
<gene>
    <name evidence="4" type="ORF">B0I36DRAFT_251338</name>
</gene>
<keyword evidence="5" id="KW-1185">Reference proteome</keyword>
<evidence type="ECO:0000313" key="5">
    <source>
        <dbReference type="Proteomes" id="UP000756346"/>
    </source>
</evidence>
<evidence type="ECO:0000256" key="2">
    <source>
        <dbReference type="ARBA" id="ARBA00023242"/>
    </source>
</evidence>
<dbReference type="InterPro" id="IPR021858">
    <property type="entry name" value="Fun_TF"/>
</dbReference>
<name>A0A9P8XXR2_9PEZI</name>